<feature type="transmembrane region" description="Helical" evidence="15">
    <location>
        <begin position="41"/>
        <end position="64"/>
    </location>
</feature>
<evidence type="ECO:0000256" key="15">
    <source>
        <dbReference type="SAM" id="Phobius"/>
    </source>
</evidence>
<comment type="subcellular location">
    <subcellularLocation>
        <location evidence="2">Cell membrane</location>
        <topology evidence="2">Multi-pass membrane protein</topology>
    </subcellularLocation>
</comment>
<keyword evidence="12 15" id="KW-0472">Membrane</keyword>
<name>A0A098MB08_9BACL</name>
<organism evidence="18 19">
    <name type="scientific">Paenibacillus wynnii</name>
    <dbReference type="NCBI Taxonomy" id="268407"/>
    <lineage>
        <taxon>Bacteria</taxon>
        <taxon>Bacillati</taxon>
        <taxon>Bacillota</taxon>
        <taxon>Bacilli</taxon>
        <taxon>Bacillales</taxon>
        <taxon>Paenibacillaceae</taxon>
        <taxon>Paenibacillus</taxon>
    </lineage>
</organism>
<dbReference type="eggNOG" id="COG1622">
    <property type="taxonomic scope" value="Bacteria"/>
</dbReference>
<evidence type="ECO:0000256" key="1">
    <source>
        <dbReference type="ARBA" id="ARBA00000725"/>
    </source>
</evidence>
<reference evidence="18 19" key="1">
    <citation type="submission" date="2014-08" db="EMBL/GenBank/DDBJ databases">
        <authorList>
            <person name="den Bakker H.C."/>
        </authorList>
    </citation>
    <scope>NUCLEOTIDE SEQUENCE [LARGE SCALE GENOMIC DNA]</scope>
    <source>
        <strain evidence="18 19">DSM 18334</strain>
    </source>
</reference>
<evidence type="ECO:0000259" key="17">
    <source>
        <dbReference type="PROSITE" id="PS50999"/>
    </source>
</evidence>
<evidence type="ECO:0000256" key="5">
    <source>
        <dbReference type="ARBA" id="ARBA00022475"/>
    </source>
</evidence>
<keyword evidence="10 15" id="KW-1133">Transmembrane helix</keyword>
<dbReference type="NCBIfam" id="TIGR01432">
    <property type="entry name" value="QOXA"/>
    <property type="match status" value="1"/>
</dbReference>
<dbReference type="RefSeq" id="WP_036650022.1">
    <property type="nucleotide sequence ID" value="NZ_JQCR01000002.1"/>
</dbReference>
<feature type="transmembrane region" description="Helical" evidence="15">
    <location>
        <begin position="85"/>
        <end position="104"/>
    </location>
</feature>
<feature type="region of interest" description="Disordered" evidence="14">
    <location>
        <begin position="263"/>
        <end position="340"/>
    </location>
</feature>
<dbReference type="InterPro" id="IPR036257">
    <property type="entry name" value="Cyt_c_oxidase_su2_TM_sf"/>
</dbReference>
<dbReference type="InterPro" id="IPR011759">
    <property type="entry name" value="Cyt_c_oxidase_su2_TM_dom"/>
</dbReference>
<feature type="domain" description="Cytochrome oxidase subunit II transmembrane region profile" evidence="17">
    <location>
        <begin position="18"/>
        <end position="116"/>
    </location>
</feature>
<evidence type="ECO:0000313" key="18">
    <source>
        <dbReference type="EMBL" id="KGE19251.1"/>
    </source>
</evidence>
<comment type="catalytic activity">
    <reaction evidence="1">
        <text>2 a quinol + O2 = 2 a quinone + 2 H2O</text>
        <dbReference type="Rhea" id="RHEA:55376"/>
        <dbReference type="ChEBI" id="CHEBI:15377"/>
        <dbReference type="ChEBI" id="CHEBI:15379"/>
        <dbReference type="ChEBI" id="CHEBI:24646"/>
        <dbReference type="ChEBI" id="CHEBI:132124"/>
    </reaction>
</comment>
<evidence type="ECO:0000256" key="12">
    <source>
        <dbReference type="ARBA" id="ARBA00023136"/>
    </source>
</evidence>
<dbReference type="InterPro" id="IPR008972">
    <property type="entry name" value="Cupredoxin"/>
</dbReference>
<dbReference type="GO" id="GO:0009486">
    <property type="term" value="F:cytochrome bo3 ubiquinol oxidase activity"/>
    <property type="evidence" value="ECO:0007669"/>
    <property type="project" value="InterPro"/>
</dbReference>
<protein>
    <recommendedName>
        <fullName evidence="13">Quinol oxidase polypeptide II</fullName>
    </recommendedName>
</protein>
<evidence type="ECO:0000259" key="16">
    <source>
        <dbReference type="PROSITE" id="PS50857"/>
    </source>
</evidence>
<dbReference type="STRING" id="268407.PWYN_07715"/>
<keyword evidence="6" id="KW-0679">Respiratory chain</keyword>
<evidence type="ECO:0000256" key="9">
    <source>
        <dbReference type="ARBA" id="ARBA00022982"/>
    </source>
</evidence>
<evidence type="ECO:0000256" key="14">
    <source>
        <dbReference type="SAM" id="MobiDB-lite"/>
    </source>
</evidence>
<evidence type="ECO:0000256" key="7">
    <source>
        <dbReference type="ARBA" id="ARBA00022692"/>
    </source>
</evidence>
<dbReference type="OrthoDB" id="9783445at2"/>
<dbReference type="SUPFAM" id="SSF49503">
    <property type="entry name" value="Cupredoxins"/>
    <property type="match status" value="1"/>
</dbReference>
<dbReference type="AlphaFoldDB" id="A0A098MB08"/>
<comment type="similarity">
    <text evidence="3">Belongs to the cytochrome c oxidase subunit 2 family.</text>
</comment>
<dbReference type="PROSITE" id="PS50857">
    <property type="entry name" value="COX2_CUA"/>
    <property type="match status" value="1"/>
</dbReference>
<feature type="compositionally biased region" description="Acidic residues" evidence="14">
    <location>
        <begin position="310"/>
        <end position="320"/>
    </location>
</feature>
<proteinExistence type="inferred from homology"/>
<dbReference type="PANTHER" id="PTHR22888">
    <property type="entry name" value="CYTOCHROME C OXIDASE, SUBUNIT II"/>
    <property type="match status" value="1"/>
</dbReference>
<evidence type="ECO:0000256" key="10">
    <source>
        <dbReference type="ARBA" id="ARBA00022989"/>
    </source>
</evidence>
<keyword evidence="19" id="KW-1185">Reference proteome</keyword>
<evidence type="ECO:0000256" key="6">
    <source>
        <dbReference type="ARBA" id="ARBA00022660"/>
    </source>
</evidence>
<reference evidence="18 19" key="2">
    <citation type="submission" date="2014-10" db="EMBL/GenBank/DDBJ databases">
        <title>Comparative genomics of the Paenibacillus odorifer group.</title>
        <authorList>
            <person name="Tsai Y.-C."/>
            <person name="Martin N."/>
            <person name="Korlach J."/>
            <person name="Wiedmann M."/>
        </authorList>
    </citation>
    <scope>NUCLEOTIDE SEQUENCE [LARGE SCALE GENOMIC DNA]</scope>
    <source>
        <strain evidence="18 19">DSM 18334</strain>
    </source>
</reference>
<dbReference type="Proteomes" id="UP000029734">
    <property type="component" value="Unassembled WGS sequence"/>
</dbReference>
<dbReference type="InterPro" id="IPR034227">
    <property type="entry name" value="CuRO_UO_II"/>
</dbReference>
<dbReference type="InterPro" id="IPR045187">
    <property type="entry name" value="CcO_II"/>
</dbReference>
<dbReference type="EMBL" id="JQCR01000002">
    <property type="protein sequence ID" value="KGE19251.1"/>
    <property type="molecule type" value="Genomic_DNA"/>
</dbReference>
<evidence type="ECO:0000256" key="4">
    <source>
        <dbReference type="ARBA" id="ARBA00022448"/>
    </source>
</evidence>
<dbReference type="InterPro" id="IPR002429">
    <property type="entry name" value="CcO_II-like_C"/>
</dbReference>
<feature type="domain" description="Cytochrome oxidase subunit II copper A binding" evidence="16">
    <location>
        <begin position="122"/>
        <end position="234"/>
    </location>
</feature>
<dbReference type="CDD" id="cd04212">
    <property type="entry name" value="CuRO_UO_II"/>
    <property type="match status" value="1"/>
</dbReference>
<dbReference type="Gene3D" id="2.60.40.420">
    <property type="entry name" value="Cupredoxins - blue copper proteins"/>
    <property type="match status" value="1"/>
</dbReference>
<accession>A0A098MB08</accession>
<evidence type="ECO:0000256" key="8">
    <source>
        <dbReference type="ARBA" id="ARBA00022729"/>
    </source>
</evidence>
<feature type="compositionally biased region" description="Basic and acidic residues" evidence="14">
    <location>
        <begin position="274"/>
        <end position="304"/>
    </location>
</feature>
<keyword evidence="7 15" id="KW-0812">Transmembrane</keyword>
<evidence type="ECO:0000256" key="2">
    <source>
        <dbReference type="ARBA" id="ARBA00004651"/>
    </source>
</evidence>
<dbReference type="SUPFAM" id="SSF81464">
    <property type="entry name" value="Cytochrome c oxidase subunit II-like, transmembrane region"/>
    <property type="match status" value="1"/>
</dbReference>
<keyword evidence="5" id="KW-1003">Cell membrane</keyword>
<keyword evidence="9" id="KW-0249">Electron transport</keyword>
<gene>
    <name evidence="18" type="ORF">PWYN_07715</name>
</gene>
<dbReference type="Gene3D" id="1.10.287.90">
    <property type="match status" value="1"/>
</dbReference>
<dbReference type="PANTHER" id="PTHR22888:SF18">
    <property type="entry name" value="CYTOCHROME BO(3) UBIQUINOL OXIDASE SUBUNIT 2"/>
    <property type="match status" value="1"/>
</dbReference>
<dbReference type="GO" id="GO:0042773">
    <property type="term" value="P:ATP synthesis coupled electron transport"/>
    <property type="evidence" value="ECO:0007669"/>
    <property type="project" value="TreeGrafter"/>
</dbReference>
<evidence type="ECO:0000256" key="3">
    <source>
        <dbReference type="ARBA" id="ARBA00007866"/>
    </source>
</evidence>
<keyword evidence="4" id="KW-0813">Transport</keyword>
<keyword evidence="11" id="KW-0560">Oxidoreductase</keyword>
<dbReference type="PROSITE" id="PS50999">
    <property type="entry name" value="COX2_TM"/>
    <property type="match status" value="1"/>
</dbReference>
<comment type="caution">
    <text evidence="18">The sequence shown here is derived from an EMBL/GenBank/DDBJ whole genome shotgun (WGS) entry which is preliminary data.</text>
</comment>
<evidence type="ECO:0000313" key="19">
    <source>
        <dbReference type="Proteomes" id="UP000029734"/>
    </source>
</evidence>
<keyword evidence="8" id="KW-0732">Signal</keyword>
<dbReference type="GO" id="GO:0005886">
    <property type="term" value="C:plasma membrane"/>
    <property type="evidence" value="ECO:0007669"/>
    <property type="project" value="UniProtKB-SubCell"/>
</dbReference>
<evidence type="ECO:0000256" key="11">
    <source>
        <dbReference type="ARBA" id="ARBA00023002"/>
    </source>
</evidence>
<dbReference type="InterPro" id="IPR006332">
    <property type="entry name" value="QoxA"/>
</dbReference>
<evidence type="ECO:0000256" key="13">
    <source>
        <dbReference type="ARBA" id="ARBA00033219"/>
    </source>
</evidence>
<dbReference type="GO" id="GO:0004129">
    <property type="term" value="F:cytochrome-c oxidase activity"/>
    <property type="evidence" value="ECO:0007669"/>
    <property type="project" value="InterPro"/>
</dbReference>
<dbReference type="Pfam" id="PF02790">
    <property type="entry name" value="COX2_TM"/>
    <property type="match status" value="1"/>
</dbReference>
<sequence length="340" mass="38411">MNKKGPLFAFFLSLVLLLPGCSSIAVLNPKGPAARTLSDTIVLSILVMLGVLAVVYILYIFVLVKYRAKKSNEGYIPEHEEGNKWLEAIWIIIPIIIVAFLSVVTVKTTNEVENVAEEYKDQKPLVIYASSSNWKWHFSYPEEGIETVNYVNMPVHRAVEFRMYSFGTITSLWIPQLAGQKYAMSDMLTTLHLSADTEGSYIGKNANFSGKGFAHMEFEALVLSNEQYDEWVKEVKDTAEPLTEDTFKDLLAIEHIGRKTFSSTHLTFSPPPMDHSEMDRDQDHDQMDMDNGNMEHQDNKEIHPSPEPSAETEFDGEPNPELDQPLPSSPVEEHTSHNSK</sequence>
<feature type="compositionally biased region" description="Basic and acidic residues" evidence="14">
    <location>
        <begin position="331"/>
        <end position="340"/>
    </location>
</feature>
<dbReference type="GO" id="GO:0005507">
    <property type="term" value="F:copper ion binding"/>
    <property type="evidence" value="ECO:0007669"/>
    <property type="project" value="InterPro"/>
</dbReference>
<dbReference type="GO" id="GO:0016682">
    <property type="term" value="F:oxidoreductase activity, acting on diphenols and related substances as donors, oxygen as acceptor"/>
    <property type="evidence" value="ECO:0007669"/>
    <property type="project" value="InterPro"/>
</dbReference>